<organism evidence="1 2">
    <name type="scientific">Pueribacillus theae</name>
    <dbReference type="NCBI Taxonomy" id="2171751"/>
    <lineage>
        <taxon>Bacteria</taxon>
        <taxon>Bacillati</taxon>
        <taxon>Bacillota</taxon>
        <taxon>Bacilli</taxon>
        <taxon>Bacillales</taxon>
        <taxon>Bacillaceae</taxon>
        <taxon>Pueribacillus</taxon>
    </lineage>
</organism>
<evidence type="ECO:0000313" key="1">
    <source>
        <dbReference type="EMBL" id="PWA07896.1"/>
    </source>
</evidence>
<comment type="caution">
    <text evidence="1">The sequence shown here is derived from an EMBL/GenBank/DDBJ whole genome shotgun (WGS) entry which is preliminary data.</text>
</comment>
<evidence type="ECO:0000313" key="2">
    <source>
        <dbReference type="Proteomes" id="UP000245998"/>
    </source>
</evidence>
<dbReference type="Pfam" id="PF08665">
    <property type="entry name" value="PglZ"/>
    <property type="match status" value="1"/>
</dbReference>
<dbReference type="EMBL" id="QCZG01000045">
    <property type="protein sequence ID" value="PWA07896.1"/>
    <property type="molecule type" value="Genomic_DNA"/>
</dbReference>
<accession>A0A2U1JRR8</accession>
<keyword evidence="2" id="KW-1185">Reference proteome</keyword>
<reference evidence="1 2" key="1">
    <citation type="submission" date="2018-04" db="EMBL/GenBank/DDBJ databases">
        <title>Camelliibacillus theae gen. nov., sp. nov., isolated from Pu'er tea.</title>
        <authorList>
            <person name="Niu L."/>
        </authorList>
    </citation>
    <scope>NUCLEOTIDE SEQUENCE [LARGE SCALE GENOMIC DNA]</scope>
    <source>
        <strain evidence="1 2">T8</strain>
    </source>
</reference>
<dbReference type="RefSeq" id="WP_116555900.1">
    <property type="nucleotide sequence ID" value="NZ_QCZG01000045.1"/>
</dbReference>
<dbReference type="InterPro" id="IPR017850">
    <property type="entry name" value="Alkaline_phosphatase_core_sf"/>
</dbReference>
<dbReference type="NCBIfam" id="NF033449">
    <property type="entry name" value="BREX_PglZ_3"/>
    <property type="match status" value="1"/>
</dbReference>
<dbReference type="AlphaFoldDB" id="A0A2U1JRR8"/>
<dbReference type="Proteomes" id="UP000245998">
    <property type="component" value="Unassembled WGS sequence"/>
</dbReference>
<dbReference type="OrthoDB" id="9769734at2"/>
<gene>
    <name evidence="1" type="primary">pglZ</name>
    <name evidence="1" type="ORF">DCC39_15960</name>
</gene>
<proteinExistence type="predicted"/>
<protein>
    <submittedName>
        <fullName evidence="1">BREX-3 system phosphatase PglZ</fullName>
    </submittedName>
</protein>
<name>A0A2U1JRR8_9BACI</name>
<sequence length="645" mass="75001">MPNWRDVIINKFRNQSSSFLFVYDLDFLLNEEMILNYLAEKGYLVLRYDDSITFRYIYEQKIREKEKERKLIVFANEDISLPYEFEKKALKIKIDIQIIFPKFSANVIRKINREDFDGLYRVHQSYNGKPTEQETLAYIVKHFYKIPYEIIDGEVGLYKILLSIHYQSKNIPEALVEFLYKNWNQIHAFKKLPLKDMIGSSKFFYRYLEEEWKKLVMDVSRYESGQVHDPLAIEYRSPLADGDVRRMMNDLFLEGTLEKVKGIEASNLPDWMMQGIEAKESVEDMEKKLDFLYSDILNKLSDAKRYQDWIKIIVHLAEYKHTSISMGKDHDELIKNVNQAFQSWMLKHYHSLTSLPPYPKPKLVHHIPHTINNDKANNDKVALLVLDGMSYFEWIFVRNHLKVKGFNFDEDGVFAWVPTLTSVSRQAIFSGNAPLTFGKSITTTATEEKWWKAFWEEHGVLKQYVTYQKGLGAETYDRSSIKGLSREATKVYGAVVDVIDQISHHAVLGEKSIFSQLQLWLESNYLENLLQELHQAGFTIYITSDHGNTNATGIGRISEGVLVDQRGERVRIYRDRTIYEDSAYELPAIKWPNIGLPDDYYVLLAQYGQAFVPNGQNIVTHGGISIEEVIVPFAKVDSVKGSGLE</sequence>
<dbReference type="SUPFAM" id="SSF53649">
    <property type="entry name" value="Alkaline phosphatase-like"/>
    <property type="match status" value="1"/>
</dbReference>